<dbReference type="Pfam" id="PF02037">
    <property type="entry name" value="SAP"/>
    <property type="match status" value="1"/>
</dbReference>
<gene>
    <name evidence="5" type="ORF">HHI36_022994</name>
</gene>
<evidence type="ECO:0000256" key="1">
    <source>
        <dbReference type="ARBA" id="ARBA00022553"/>
    </source>
</evidence>
<dbReference type="Proteomes" id="UP001516400">
    <property type="component" value="Unassembled WGS sequence"/>
</dbReference>
<proteinExistence type="inferred from homology"/>
<dbReference type="InterPro" id="IPR003034">
    <property type="entry name" value="SAP_dom"/>
</dbReference>
<dbReference type="Gene3D" id="1.10.720.30">
    <property type="entry name" value="SAP domain"/>
    <property type="match status" value="1"/>
</dbReference>
<feature type="region of interest" description="Disordered" evidence="3">
    <location>
        <begin position="128"/>
        <end position="147"/>
    </location>
</feature>
<dbReference type="PROSITE" id="PS50800">
    <property type="entry name" value="SAP"/>
    <property type="match status" value="1"/>
</dbReference>
<feature type="domain" description="SAP" evidence="4">
    <location>
        <begin position="7"/>
        <end position="41"/>
    </location>
</feature>
<feature type="compositionally biased region" description="Polar residues" evidence="3">
    <location>
        <begin position="92"/>
        <end position="101"/>
    </location>
</feature>
<name>A0ABD2PGL6_9CUCU</name>
<sequence>MDLSIDISKLKVPELKKELKQRGLNTTGNKNDLVERLQEALKSPSASSDMHSGSMESDMLEEDDLLNDEDDEHPNSSETVLDSDVEKVLEESSLNSQSFKSSPDDANGLEKKTRKIKLQREIPSIYDTISKGKIEKPSENTETIESAEPKPKVIKLSGISVKERLELRAKKFGVQLTGSAKLMARAERFNSLESEPKNVEIEKLKIRAERFGGSVAKTMTNIEMKEKLEARKARFASGK</sequence>
<dbReference type="InterPro" id="IPR052240">
    <property type="entry name" value="SAP_domain_ribonucleoprotein"/>
</dbReference>
<dbReference type="EMBL" id="JABFTP020000186">
    <property type="protein sequence ID" value="KAL3289580.1"/>
    <property type="molecule type" value="Genomic_DNA"/>
</dbReference>
<evidence type="ECO:0000256" key="3">
    <source>
        <dbReference type="SAM" id="MobiDB-lite"/>
    </source>
</evidence>
<keyword evidence="6" id="KW-1185">Reference proteome</keyword>
<dbReference type="PANTHER" id="PTHR46551:SF1">
    <property type="entry name" value="SAP DOMAIN-CONTAINING RIBONUCLEOPROTEIN"/>
    <property type="match status" value="1"/>
</dbReference>
<reference evidence="5 6" key="1">
    <citation type="journal article" date="2021" name="BMC Biol.">
        <title>Horizontally acquired antibacterial genes associated with adaptive radiation of ladybird beetles.</title>
        <authorList>
            <person name="Li H.S."/>
            <person name="Tang X.F."/>
            <person name="Huang Y.H."/>
            <person name="Xu Z.Y."/>
            <person name="Chen M.L."/>
            <person name="Du X.Y."/>
            <person name="Qiu B.Y."/>
            <person name="Chen P.T."/>
            <person name="Zhang W."/>
            <person name="Slipinski A."/>
            <person name="Escalona H.E."/>
            <person name="Waterhouse R.M."/>
            <person name="Zwick A."/>
            <person name="Pang H."/>
        </authorList>
    </citation>
    <scope>NUCLEOTIDE SEQUENCE [LARGE SCALE GENOMIC DNA]</scope>
    <source>
        <strain evidence="5">SYSU2018</strain>
    </source>
</reference>
<protein>
    <recommendedName>
        <fullName evidence="4">SAP domain-containing protein</fullName>
    </recommendedName>
</protein>
<feature type="compositionally biased region" description="Acidic residues" evidence="3">
    <location>
        <begin position="58"/>
        <end position="72"/>
    </location>
</feature>
<organism evidence="5 6">
    <name type="scientific">Cryptolaemus montrouzieri</name>
    <dbReference type="NCBI Taxonomy" id="559131"/>
    <lineage>
        <taxon>Eukaryota</taxon>
        <taxon>Metazoa</taxon>
        <taxon>Ecdysozoa</taxon>
        <taxon>Arthropoda</taxon>
        <taxon>Hexapoda</taxon>
        <taxon>Insecta</taxon>
        <taxon>Pterygota</taxon>
        <taxon>Neoptera</taxon>
        <taxon>Endopterygota</taxon>
        <taxon>Coleoptera</taxon>
        <taxon>Polyphaga</taxon>
        <taxon>Cucujiformia</taxon>
        <taxon>Coccinelloidea</taxon>
        <taxon>Coccinellidae</taxon>
        <taxon>Scymninae</taxon>
        <taxon>Scymnini</taxon>
        <taxon>Cryptolaemus</taxon>
    </lineage>
</organism>
<dbReference type="SUPFAM" id="SSF68906">
    <property type="entry name" value="SAP domain"/>
    <property type="match status" value="1"/>
</dbReference>
<evidence type="ECO:0000256" key="2">
    <source>
        <dbReference type="ARBA" id="ARBA00046328"/>
    </source>
</evidence>
<dbReference type="InterPro" id="IPR036361">
    <property type="entry name" value="SAP_dom_sf"/>
</dbReference>
<evidence type="ECO:0000259" key="4">
    <source>
        <dbReference type="PROSITE" id="PS50800"/>
    </source>
</evidence>
<dbReference type="SMART" id="SM00513">
    <property type="entry name" value="SAP"/>
    <property type="match status" value="1"/>
</dbReference>
<evidence type="ECO:0000313" key="6">
    <source>
        <dbReference type="Proteomes" id="UP001516400"/>
    </source>
</evidence>
<feature type="region of interest" description="Disordered" evidence="3">
    <location>
        <begin position="20"/>
        <end position="115"/>
    </location>
</feature>
<evidence type="ECO:0000313" key="5">
    <source>
        <dbReference type="EMBL" id="KAL3289580.1"/>
    </source>
</evidence>
<keyword evidence="1" id="KW-0597">Phosphoprotein</keyword>
<comment type="caution">
    <text evidence="5">The sequence shown here is derived from an EMBL/GenBank/DDBJ whole genome shotgun (WGS) entry which is preliminary data.</text>
</comment>
<dbReference type="AlphaFoldDB" id="A0ABD2PGL6"/>
<comment type="similarity">
    <text evidence="2">Belongs to the SAP domain-containing ribonucleoprotein family.</text>
</comment>
<dbReference type="PANTHER" id="PTHR46551">
    <property type="entry name" value="SAP DOMAIN-CONTAINING RIBONUCLEOPROTEIN"/>
    <property type="match status" value="1"/>
</dbReference>
<feature type="compositionally biased region" description="Basic and acidic residues" evidence="3">
    <location>
        <begin position="130"/>
        <end position="139"/>
    </location>
</feature>
<accession>A0ABD2PGL6</accession>